<name>A0A9D1F058_9BACT</name>
<comment type="caution">
    <text evidence="1">The sequence shown here is derived from an EMBL/GenBank/DDBJ whole genome shotgun (WGS) entry which is preliminary data.</text>
</comment>
<dbReference type="AlphaFoldDB" id="A0A9D1F058"/>
<accession>A0A9D1F058</accession>
<organism evidence="1 2">
    <name type="scientific">Candidatus Scatousia excrementigallinarum</name>
    <dbReference type="NCBI Taxonomy" id="2840935"/>
    <lineage>
        <taxon>Bacteria</taxon>
        <taxon>Candidatus Scatousia</taxon>
    </lineage>
</organism>
<reference evidence="1" key="1">
    <citation type="submission" date="2020-10" db="EMBL/GenBank/DDBJ databases">
        <authorList>
            <person name="Gilroy R."/>
        </authorList>
    </citation>
    <scope>NUCLEOTIDE SEQUENCE</scope>
    <source>
        <strain evidence="1">6276</strain>
    </source>
</reference>
<gene>
    <name evidence="1" type="ORF">IAC10_09160</name>
</gene>
<evidence type="ECO:0000313" key="1">
    <source>
        <dbReference type="EMBL" id="HIS36779.1"/>
    </source>
</evidence>
<reference evidence="1" key="2">
    <citation type="journal article" date="2021" name="PeerJ">
        <title>Extensive microbial diversity within the chicken gut microbiome revealed by metagenomics and culture.</title>
        <authorList>
            <person name="Gilroy R."/>
            <person name="Ravi A."/>
            <person name="Getino M."/>
            <person name="Pursley I."/>
            <person name="Horton D.L."/>
            <person name="Alikhan N.F."/>
            <person name="Baker D."/>
            <person name="Gharbi K."/>
            <person name="Hall N."/>
            <person name="Watson M."/>
            <person name="Adriaenssens E.M."/>
            <person name="Foster-Nyarko E."/>
            <person name="Jarju S."/>
            <person name="Secka A."/>
            <person name="Antonio M."/>
            <person name="Oren A."/>
            <person name="Chaudhuri R.R."/>
            <person name="La Ragione R."/>
            <person name="Hildebrand F."/>
            <person name="Pallen M.J."/>
        </authorList>
    </citation>
    <scope>NUCLEOTIDE SEQUENCE</scope>
    <source>
        <strain evidence="1">6276</strain>
    </source>
</reference>
<sequence>MRIINITSLPLIHNNFANSNINRSAEDRTNQRNNNLPAYGSKIAFGSMYGIKPKKVNIELEKSKLIKSMDEILSTDNSETDFTDIITNALRSALTSFRSSMKRQEEILKQLCELEENNSLNPQQKFNELNRLKKEYNRIEKNNLPKQKNKQSKPQDEKLDYQLINRFKSAVSEDNFDLLKIFKEYYGGLKNIKNLDELKEHYPKIQIPKNPAEVIAQKIESTLTRDFYEELDEYIDMMSEEKTNNLFRRTLKSIGEEISKKFGIDETLFAKKTFAETSDLIAKKYITMKTETGFSSVPQQRKVKFPQINETDIKLLQTDFDDFVLTVLKKQHLDSKKLNEIVYSDGNITILLNSLKNSDYKFEKIPEKIKKIISTSDSLLRAQRDYDNFNKNELKARLNSLAGKELGNNEELLENIIAFDNCNFSNEDVKNLIKFLTELDDINDGKKSVEKGLEIIRKEKLYPKEPENQAQEEIQKNIDNFKSEQKKAFQLNELKKKFDDTLNLLYMNNLNNIANTCSKYRPHNLTEDSVENANFIADIVNKNIKNSNPNSINKSGLESAILRWDTFNHYKNNEPDNPLFIKAVQFSQNAVNEVDINKAGQYIINSEIIENYPQSLEFVKYPELIKKIMDKTAQDKEAAVKYLCKFDSYQDLSSDDKTFLSKFLNLFDSKDIVDKVILRHIIENDYVNTDTKVLANIHDTSDETITATFSAKAKQQIFNRYKYPVCVDYLKNFEDALSSFATDKGSSGIKRTNRNNKTIEHKMELKIMGYQERLFSSKNDYYFDIFSEKGLH</sequence>
<dbReference type="Proteomes" id="UP000823928">
    <property type="component" value="Unassembled WGS sequence"/>
</dbReference>
<proteinExistence type="predicted"/>
<protein>
    <submittedName>
        <fullName evidence="1">Uncharacterized protein</fullName>
    </submittedName>
</protein>
<dbReference type="EMBL" id="DVIU01000182">
    <property type="protein sequence ID" value="HIS36779.1"/>
    <property type="molecule type" value="Genomic_DNA"/>
</dbReference>
<evidence type="ECO:0000313" key="2">
    <source>
        <dbReference type="Proteomes" id="UP000823928"/>
    </source>
</evidence>